<dbReference type="EMBL" id="CP159485">
    <property type="protein sequence ID" value="XCI27913.1"/>
    <property type="molecule type" value="Genomic_DNA"/>
</dbReference>
<evidence type="ECO:0000313" key="1">
    <source>
        <dbReference type="EMBL" id="XCI27913.1"/>
    </source>
</evidence>
<sequence>MISEKVAKVIKQLEDTYIQYYSSYKVEDFDDKKEVVITKKKELKKLERILRYLYTENLLEVIKHSAEVEAKIDELKVQGKNRAKDILLKRKRI</sequence>
<proteinExistence type="predicted"/>
<reference evidence="1" key="2">
    <citation type="submission" date="2024-06" db="EMBL/GenBank/DDBJ databases">
        <authorList>
            <person name="Petrova K.O."/>
            <person name="Toshchakov S.V."/>
            <person name="Boltjanskaja Y.V."/>
            <person name="Kevbrin V.V."/>
        </authorList>
    </citation>
    <scope>NUCLEOTIDE SEQUENCE</scope>
    <source>
        <strain evidence="1">Z-710</strain>
    </source>
</reference>
<protein>
    <submittedName>
        <fullName evidence="1">Uncharacterized protein</fullName>
    </submittedName>
</protein>
<reference evidence="1" key="1">
    <citation type="journal article" date="2018" name="Antonie Van Leeuwenhoek">
        <title>Proteinivorax hydrogeniformans sp. nov., an anaerobic, haloalkaliphilic bacterium fermenting proteinaceous compounds with high hydrogen production.</title>
        <authorList>
            <person name="Boltyanskaya Y."/>
            <person name="Detkova E."/>
            <person name="Pimenov N."/>
            <person name="Kevbrin V."/>
        </authorList>
    </citation>
    <scope>NUCLEOTIDE SEQUENCE</scope>
    <source>
        <strain evidence="1">Z-710</strain>
    </source>
</reference>
<organism evidence="1">
    <name type="scientific">Proteinivorax hydrogeniformans</name>
    <dbReference type="NCBI Taxonomy" id="1826727"/>
    <lineage>
        <taxon>Bacteria</taxon>
        <taxon>Bacillati</taxon>
        <taxon>Bacillota</taxon>
        <taxon>Clostridia</taxon>
        <taxon>Eubacteriales</taxon>
        <taxon>Proteinivoracaceae</taxon>
        <taxon>Proteinivorax</taxon>
    </lineage>
</organism>
<dbReference type="AlphaFoldDB" id="A0AAU8HQU8"/>
<accession>A0AAU8HQU8</accession>
<gene>
    <name evidence="1" type="ORF">PRVXH_001839</name>
</gene>
<dbReference type="RefSeq" id="WP_353892491.1">
    <property type="nucleotide sequence ID" value="NZ_CP159485.1"/>
</dbReference>
<name>A0AAU8HQU8_9FIRM</name>